<proteinExistence type="inferred from homology"/>
<dbReference type="STRING" id="1560345.AWL63_01710"/>
<dbReference type="InterPro" id="IPR036942">
    <property type="entry name" value="Beta-barrel_TonB_sf"/>
</dbReference>
<dbReference type="GO" id="GO:0006826">
    <property type="term" value="P:iron ion transport"/>
    <property type="evidence" value="ECO:0007669"/>
    <property type="project" value="UniProtKB-KW"/>
</dbReference>
<dbReference type="OrthoDB" id="9760333at2"/>
<evidence type="ECO:0000256" key="1">
    <source>
        <dbReference type="ARBA" id="ARBA00004571"/>
    </source>
</evidence>
<evidence type="ECO:0000256" key="10">
    <source>
        <dbReference type="ARBA" id="ARBA00023237"/>
    </source>
</evidence>
<evidence type="ECO:0000313" key="17">
    <source>
        <dbReference type="Proteomes" id="UP000094256"/>
    </source>
</evidence>
<evidence type="ECO:0000313" key="16">
    <source>
        <dbReference type="EMBL" id="AOH82884.1"/>
    </source>
</evidence>
<dbReference type="PANTHER" id="PTHR32552">
    <property type="entry name" value="FERRICHROME IRON RECEPTOR-RELATED"/>
    <property type="match status" value="1"/>
</dbReference>
<comment type="similarity">
    <text evidence="11 12">Belongs to the TonB-dependent receptor family.</text>
</comment>
<evidence type="ECO:0000256" key="11">
    <source>
        <dbReference type="PROSITE-ProRule" id="PRU01360"/>
    </source>
</evidence>
<name>A0A1B3Z618_9SPHN</name>
<dbReference type="InterPro" id="IPR039426">
    <property type="entry name" value="TonB-dep_rcpt-like"/>
</dbReference>
<evidence type="ECO:0000259" key="14">
    <source>
        <dbReference type="Pfam" id="PF00593"/>
    </source>
</evidence>
<keyword evidence="7" id="KW-0406">Ion transport</keyword>
<sequence length="806" mass="86620">MRNLLLAGVSLGVIVPFAAQAQQQPAPPVAAPTPTPAPAADQGGVQDIIVTAAKREQNLQNVPISVTAVSEERLQTLNVTSTANISAVAPGIVFVPAPNPNVVQFVVRGVGTFAFADTLEQSVGVAIDGVPLGRVAGAVVDAVDISRIEVLRGPQGTLFGKSATAGLISIVNNKPNLHTTSFTGRALYGENEELRVQGTVNVPLIQDVLALRVSGWDFSRDGYLNAPKQPDGNIGDFHNMGVRARLAWQATPTLRFDASAEISSNWNDGTTTTTRSYLANDFLSYKGGPTIAQINASMGIVPGPNNRTIGVELQGIGGHVKPQFYQFEGNLDLGAVTLTSLTAYRRVKSDQIADYDYSASQANSYRTYQNYRSTTTQLTQELRLANAGNQKFQYTLGLFYYDLNVPQSSIEQDTLNVPTFPPPYYARGRQIQVTMNTKNYAAFADTNLRLGKFNLLAGARLSREESTGTFNRVSPQYAAGANGQDLSIFLPGSTAVGFPPYFVATSVKYTDFSWKVGGQYHVTSDVMAYVTASRAYKGPGFNFSNDLTASTFALNNAVVKQEIAHSYEVGVRAQLFDHTLTLNASAYRSPFDNFQITAGIPNALGGLTYTIINAGQIVAKGVEGDFSWHPRGALHGFSLDGNFAYNDTKYTDFANAPCFSGQTVAAAPTDTPGICAPIAIGSGATKQSVNGQRTVGSPEWQINLFGGYEHPVTDGLSAFLRTHWFHQTSIQYGVGANPGTLVGGYDTVDLSVGIRDRDDRWKLSVIGKNILDQMYTVRAVTSNPGLVQIIPYEAQSSWALALDVKF</sequence>
<keyword evidence="3 11" id="KW-1134">Transmembrane beta strand</keyword>
<dbReference type="PROSITE" id="PS52016">
    <property type="entry name" value="TONB_DEPENDENT_REC_3"/>
    <property type="match status" value="1"/>
</dbReference>
<evidence type="ECO:0000259" key="15">
    <source>
        <dbReference type="Pfam" id="PF07715"/>
    </source>
</evidence>
<evidence type="ECO:0000256" key="6">
    <source>
        <dbReference type="ARBA" id="ARBA00023004"/>
    </source>
</evidence>
<keyword evidence="4" id="KW-0410">Iron transport</keyword>
<dbReference type="SUPFAM" id="SSF56935">
    <property type="entry name" value="Porins"/>
    <property type="match status" value="1"/>
</dbReference>
<dbReference type="InterPro" id="IPR012910">
    <property type="entry name" value="Plug_dom"/>
</dbReference>
<keyword evidence="9 11" id="KW-0472">Membrane</keyword>
<keyword evidence="10 11" id="KW-0998">Cell outer membrane</keyword>
<evidence type="ECO:0008006" key="18">
    <source>
        <dbReference type="Google" id="ProtNLM"/>
    </source>
</evidence>
<evidence type="ECO:0000256" key="7">
    <source>
        <dbReference type="ARBA" id="ARBA00023065"/>
    </source>
</evidence>
<keyword evidence="17" id="KW-1185">Reference proteome</keyword>
<accession>A0A1B3Z618</accession>
<evidence type="ECO:0000256" key="4">
    <source>
        <dbReference type="ARBA" id="ARBA00022496"/>
    </source>
</evidence>
<evidence type="ECO:0000256" key="5">
    <source>
        <dbReference type="ARBA" id="ARBA00022692"/>
    </source>
</evidence>
<reference evidence="16 17" key="1">
    <citation type="submission" date="2016-01" db="EMBL/GenBank/DDBJ databases">
        <title>Complete genome and mega plasmid sequence of Sphingomonas panacis DCY99 elicits systemic resistance in rice to Xanthomonas oryzae.</title>
        <authorList>
            <person name="Kim Y.J."/>
            <person name="Yang D.C."/>
            <person name="Sing P."/>
        </authorList>
    </citation>
    <scope>NUCLEOTIDE SEQUENCE [LARGE SCALE GENOMIC DNA]</scope>
    <source>
        <strain evidence="16 17">DCY99</strain>
    </source>
</reference>
<dbReference type="GO" id="GO:0009279">
    <property type="term" value="C:cell outer membrane"/>
    <property type="evidence" value="ECO:0007669"/>
    <property type="project" value="UniProtKB-SubCell"/>
</dbReference>
<dbReference type="KEGG" id="span:AWL63_01710"/>
<evidence type="ECO:0000256" key="12">
    <source>
        <dbReference type="RuleBase" id="RU003357"/>
    </source>
</evidence>
<feature type="chain" id="PRO_5008556073" description="TonB-dependent receptor" evidence="13">
    <location>
        <begin position="22"/>
        <end position="806"/>
    </location>
</feature>
<evidence type="ECO:0000256" key="13">
    <source>
        <dbReference type="SAM" id="SignalP"/>
    </source>
</evidence>
<dbReference type="Gene3D" id="2.40.170.20">
    <property type="entry name" value="TonB-dependent receptor, beta-barrel domain"/>
    <property type="match status" value="1"/>
</dbReference>
<gene>
    <name evidence="16" type="ORF">AWL63_01710</name>
</gene>
<feature type="domain" description="TonB-dependent receptor-like beta-barrel" evidence="14">
    <location>
        <begin position="267"/>
        <end position="769"/>
    </location>
</feature>
<keyword evidence="6" id="KW-0408">Iron</keyword>
<keyword evidence="13" id="KW-0732">Signal</keyword>
<keyword evidence="5 11" id="KW-0812">Transmembrane</keyword>
<protein>
    <recommendedName>
        <fullName evidence="18">TonB-dependent receptor</fullName>
    </recommendedName>
</protein>
<dbReference type="Pfam" id="PF07715">
    <property type="entry name" value="Plug"/>
    <property type="match status" value="1"/>
</dbReference>
<keyword evidence="8 12" id="KW-0798">TonB box</keyword>
<evidence type="ECO:0000256" key="3">
    <source>
        <dbReference type="ARBA" id="ARBA00022452"/>
    </source>
</evidence>
<dbReference type="RefSeq" id="WP_069203469.1">
    <property type="nucleotide sequence ID" value="NZ_CP014168.1"/>
</dbReference>
<feature type="signal peptide" evidence="13">
    <location>
        <begin position="1"/>
        <end position="21"/>
    </location>
</feature>
<comment type="subcellular location">
    <subcellularLocation>
        <location evidence="1 11">Cell outer membrane</location>
        <topology evidence="1 11">Multi-pass membrane protein</topology>
    </subcellularLocation>
</comment>
<dbReference type="AlphaFoldDB" id="A0A1B3Z618"/>
<evidence type="ECO:0000256" key="9">
    <source>
        <dbReference type="ARBA" id="ARBA00023136"/>
    </source>
</evidence>
<dbReference type="PANTHER" id="PTHR32552:SF81">
    <property type="entry name" value="TONB-DEPENDENT OUTER MEMBRANE RECEPTOR"/>
    <property type="match status" value="1"/>
</dbReference>
<evidence type="ECO:0000256" key="2">
    <source>
        <dbReference type="ARBA" id="ARBA00022448"/>
    </source>
</evidence>
<evidence type="ECO:0000256" key="8">
    <source>
        <dbReference type="ARBA" id="ARBA00023077"/>
    </source>
</evidence>
<dbReference type="Pfam" id="PF00593">
    <property type="entry name" value="TonB_dep_Rec_b-barrel"/>
    <property type="match status" value="1"/>
</dbReference>
<feature type="domain" description="TonB-dependent receptor plug" evidence="15">
    <location>
        <begin position="59"/>
        <end position="166"/>
    </location>
</feature>
<dbReference type="EMBL" id="CP014168">
    <property type="protein sequence ID" value="AOH82884.1"/>
    <property type="molecule type" value="Genomic_DNA"/>
</dbReference>
<organism evidence="16 17">
    <name type="scientific">Sphingomonas panacis</name>
    <dbReference type="NCBI Taxonomy" id="1560345"/>
    <lineage>
        <taxon>Bacteria</taxon>
        <taxon>Pseudomonadati</taxon>
        <taxon>Pseudomonadota</taxon>
        <taxon>Alphaproteobacteria</taxon>
        <taxon>Sphingomonadales</taxon>
        <taxon>Sphingomonadaceae</taxon>
        <taxon>Sphingomonas</taxon>
    </lineage>
</organism>
<keyword evidence="2 11" id="KW-0813">Transport</keyword>
<dbReference type="Proteomes" id="UP000094256">
    <property type="component" value="Chromosome"/>
</dbReference>
<dbReference type="InterPro" id="IPR000531">
    <property type="entry name" value="Beta-barrel_TonB"/>
</dbReference>